<evidence type="ECO:0000313" key="1">
    <source>
        <dbReference type="EMBL" id="KAK3094578.1"/>
    </source>
</evidence>
<accession>A0AA89C0G5</accession>
<comment type="caution">
    <text evidence="1">The sequence shown here is derived from an EMBL/GenBank/DDBJ whole genome shotgun (WGS) entry which is preliminary data.</text>
</comment>
<name>A0AA89C0G5_PINIB</name>
<proteinExistence type="predicted"/>
<protein>
    <submittedName>
        <fullName evidence="1">Uncharacterized protein</fullName>
    </submittedName>
</protein>
<reference evidence="1" key="1">
    <citation type="submission" date="2019-08" db="EMBL/GenBank/DDBJ databases">
        <title>The improved chromosome-level genome for the pearl oyster Pinctada fucata martensii using PacBio sequencing and Hi-C.</title>
        <authorList>
            <person name="Zheng Z."/>
        </authorList>
    </citation>
    <scope>NUCLEOTIDE SEQUENCE</scope>
    <source>
        <strain evidence="1">ZZ-2019</strain>
        <tissue evidence="1">Adductor muscle</tissue>
    </source>
</reference>
<gene>
    <name evidence="1" type="ORF">FSP39_003616</name>
</gene>
<sequence>MTMCGDDGQQTLGMLSRHMWEAAHSMCGSDKCNPTLAAVCNAERNALFAVPLMRIKESKIMCDALKMATACVARHTMHCEAKDIPLLAEDQATSHWLMGHICKDERPNTVLQSSPTWDAESLMAISVLLRNPHVNKEALCPAYNVLMSNLQSAAFMVSAKEYAEMQGHMYMTMSIVREYCMDDMSMGWMGADLDKVRMANTTAQCNMTALFQCGMEADLYNKMTASIFYGWQPVCSALEKMICCVEHATGGCRDHKHRLAAAQAYREAFSMVGNHCPVEQISEKAMYSCAWPKPKKCELVNAIEKCLPTISTNDDKNKICSDLPTITTCVKEYTEGCTSTQAAPLVFILKKYKEWKQSDCDLSRTNVDITPVDSMNNITKCHMDSMEVMYNGIMRSTNMSVVMCQAVVSVYDCYSKLSYLPLEIQYRLTAGENDAHMLEMCRNMTRDQTAVTLPAESPNCMLDMASLCFVPYLVHLTDLELTPVHERMEYCSKILDVGYCMMSAVSSCSSQRQEMMTAGIEVLKEQFQRVCPNILPAIAKMDYVCAPETAESCISYFGAYMTMASGSSDSNEEVCRHFLMTSKCVADSSKNCTADVKMRLEASLHNAKVLMGNTCPLLNTIMCNTSMFYDVMDIKCNGEAAKKCMGDFEQFRNQNRGNMTAICGMYHHTMECLAKNTLTCQEKDTSTFNATVYLTGASIGQECYRLMNQSQMQAVAMRNPMSTTLGMCMEQPECSVLWIHCLGEEMDPEKICGNSAEIRACIHKKLEGCDNNTRLSVVQDVRRFAMDIPAYYNGSCPFADEVIMESNNVTQYFYNNTCLRHFTRNVTAMLNTGSYNNSVSCRLFTSTMAKCLHNETSNPYYPPLYKGIFMSVAQTLREHSCMDLVDMYASDVANGEAMTPEVNASFMAYRMNNSELYNMTFKEPASCQMQTAKMCFEYYASGTTYMGSLPLNDRKMFCKDRAMSFKCVVNATKTCSAMTRHRMMEALYMMASIGHSIGTCNHVDMAAMETRQQNSEMSMTCDQDGALKCLGSLGQAIAMHHMMPTRQSICSHLQPTEMCVIKNTWHCMPEVRKAMESTYNDLKTLAMGACGKADKPKDDMMDSSMECSMKEEEKTCNREAALYCITSAHSKVMADGRTENMCRMMPQLRDCVKKNIMGCDKCQQDTVKQMLSSLYARVAKECPSVMCDKCAAASCMAALNMTHTKSNATCMDVMKTKQCVEMHTKHCETHVSHEMRSHMNEMIMKMKVASCPMDMKFTTCALRFGSVAQQILRIPKDVLPNMEDTTMMCHKCKGAKDNEECNSMPVEYCRGPHQACYTKVDHTDGKHMIHKGCTKRLPMLKSHSCTHNNTRCTYYCDKPGYDESCDTRKAAVCGMTLMHDMLSSGKMDCRKMKEHLYCMSHHTKKCVSVSDQAMHHQVKKVLGSRAMMRCYAEPMPCRCGRCMGMTFMGYVQSITSTDYDVCSMVPAVSKSMMASLIFDDCSGAEVDDMHWSMHYARRVLGDMCGMKPLGIKPYNPKCSIDSAKICLTAVGLKGILRDLPTEHSEDVCKMVYRMLGCAQMHTSECDVRDAVTQIGSHLQDMMSMVHDRCNVSYAWKKLNETQEAIRNNAQLDSFKDAITIKMEDEVEKRIERIQGLMTTAN</sequence>
<organism evidence="1 2">
    <name type="scientific">Pinctada imbricata</name>
    <name type="common">Atlantic pearl-oyster</name>
    <name type="synonym">Pinctada martensii</name>
    <dbReference type="NCBI Taxonomy" id="66713"/>
    <lineage>
        <taxon>Eukaryota</taxon>
        <taxon>Metazoa</taxon>
        <taxon>Spiralia</taxon>
        <taxon>Lophotrochozoa</taxon>
        <taxon>Mollusca</taxon>
        <taxon>Bivalvia</taxon>
        <taxon>Autobranchia</taxon>
        <taxon>Pteriomorphia</taxon>
        <taxon>Pterioida</taxon>
        <taxon>Pterioidea</taxon>
        <taxon>Pteriidae</taxon>
        <taxon>Pinctada</taxon>
    </lineage>
</organism>
<dbReference type="EMBL" id="VSWD01000008">
    <property type="protein sequence ID" value="KAK3094578.1"/>
    <property type="molecule type" value="Genomic_DNA"/>
</dbReference>
<dbReference type="Proteomes" id="UP001186944">
    <property type="component" value="Unassembled WGS sequence"/>
</dbReference>
<evidence type="ECO:0000313" key="2">
    <source>
        <dbReference type="Proteomes" id="UP001186944"/>
    </source>
</evidence>
<keyword evidence="2" id="KW-1185">Reference proteome</keyword>